<dbReference type="Pfam" id="PF01381">
    <property type="entry name" value="HTH_3"/>
    <property type="match status" value="1"/>
</dbReference>
<evidence type="ECO:0000313" key="3">
    <source>
        <dbReference type="Proteomes" id="UP000501747"/>
    </source>
</evidence>
<dbReference type="RefSeq" id="WP_166034343.1">
    <property type="nucleotide sequence ID" value="NZ_CP049887.1"/>
</dbReference>
<accession>A0A6G8ATD0</accession>
<name>A0A6G8ATD0_9ENTE</name>
<reference evidence="2 3" key="1">
    <citation type="submission" date="2020-03" db="EMBL/GenBank/DDBJ databases">
        <title>Vagococcus sp. nov., isolated from beetles.</title>
        <authorList>
            <person name="Hyun D.-W."/>
            <person name="Bae J.-W."/>
        </authorList>
    </citation>
    <scope>NUCLEOTIDE SEQUENCE [LARGE SCALE GENOMIC DNA]</scope>
    <source>
        <strain evidence="2 3">HDW17B</strain>
    </source>
</reference>
<dbReference type="InterPro" id="IPR001387">
    <property type="entry name" value="Cro/C1-type_HTH"/>
</dbReference>
<dbReference type="GO" id="GO:0003677">
    <property type="term" value="F:DNA binding"/>
    <property type="evidence" value="ECO:0007669"/>
    <property type="project" value="InterPro"/>
</dbReference>
<feature type="domain" description="HTH cro/C1-type" evidence="1">
    <location>
        <begin position="8"/>
        <end position="62"/>
    </location>
</feature>
<dbReference type="PROSITE" id="PS50943">
    <property type="entry name" value="HTH_CROC1"/>
    <property type="match status" value="1"/>
</dbReference>
<organism evidence="2 3">
    <name type="scientific">Vagococcus hydrophili</name>
    <dbReference type="NCBI Taxonomy" id="2714947"/>
    <lineage>
        <taxon>Bacteria</taxon>
        <taxon>Bacillati</taxon>
        <taxon>Bacillota</taxon>
        <taxon>Bacilli</taxon>
        <taxon>Lactobacillales</taxon>
        <taxon>Enterococcaceae</taxon>
        <taxon>Vagococcus</taxon>
    </lineage>
</organism>
<protein>
    <submittedName>
        <fullName evidence="2">Helix-turn-helix transcriptional regulator</fullName>
    </submittedName>
</protein>
<dbReference type="KEGG" id="vhy:G7082_06675"/>
<dbReference type="AlphaFoldDB" id="A0A6G8ATD0"/>
<keyword evidence="3" id="KW-1185">Reference proteome</keyword>
<dbReference type="InterPro" id="IPR010982">
    <property type="entry name" value="Lambda_DNA-bd_dom_sf"/>
</dbReference>
<dbReference type="EMBL" id="CP049887">
    <property type="protein sequence ID" value="QIL48195.1"/>
    <property type="molecule type" value="Genomic_DNA"/>
</dbReference>
<dbReference type="Gene3D" id="1.10.260.40">
    <property type="entry name" value="lambda repressor-like DNA-binding domains"/>
    <property type="match status" value="1"/>
</dbReference>
<dbReference type="CDD" id="cd00093">
    <property type="entry name" value="HTH_XRE"/>
    <property type="match status" value="1"/>
</dbReference>
<proteinExistence type="predicted"/>
<sequence>MERIIININKAIDRSGVTHEELSKKMELSRSYVTMILKGERKINKELVVCFSEALSLSVEELFSFDLDQEYEVRTRGEFKTRASKNKLAKLKVRMDDYLRLKGMYENEYID</sequence>
<evidence type="ECO:0000259" key="1">
    <source>
        <dbReference type="PROSITE" id="PS50943"/>
    </source>
</evidence>
<gene>
    <name evidence="2" type="ORF">G7082_06675</name>
</gene>
<dbReference type="Proteomes" id="UP000501747">
    <property type="component" value="Chromosome"/>
</dbReference>
<dbReference type="SMART" id="SM00530">
    <property type="entry name" value="HTH_XRE"/>
    <property type="match status" value="1"/>
</dbReference>
<dbReference type="SUPFAM" id="SSF47413">
    <property type="entry name" value="lambda repressor-like DNA-binding domains"/>
    <property type="match status" value="1"/>
</dbReference>
<evidence type="ECO:0000313" key="2">
    <source>
        <dbReference type="EMBL" id="QIL48195.1"/>
    </source>
</evidence>